<dbReference type="Proteomes" id="UP000681722">
    <property type="component" value="Unassembled WGS sequence"/>
</dbReference>
<evidence type="ECO:0000256" key="1">
    <source>
        <dbReference type="SAM" id="Coils"/>
    </source>
</evidence>
<evidence type="ECO:0000313" key="4">
    <source>
        <dbReference type="Proteomes" id="UP000663829"/>
    </source>
</evidence>
<organism evidence="2 4">
    <name type="scientific">Didymodactylos carnosus</name>
    <dbReference type="NCBI Taxonomy" id="1234261"/>
    <lineage>
        <taxon>Eukaryota</taxon>
        <taxon>Metazoa</taxon>
        <taxon>Spiralia</taxon>
        <taxon>Gnathifera</taxon>
        <taxon>Rotifera</taxon>
        <taxon>Eurotatoria</taxon>
        <taxon>Bdelloidea</taxon>
        <taxon>Philodinida</taxon>
        <taxon>Philodinidae</taxon>
        <taxon>Didymodactylos</taxon>
    </lineage>
</organism>
<dbReference type="EMBL" id="CAJOBC010087370">
    <property type="protein sequence ID" value="CAF4355907.1"/>
    <property type="molecule type" value="Genomic_DNA"/>
</dbReference>
<reference evidence="2" key="1">
    <citation type="submission" date="2021-02" db="EMBL/GenBank/DDBJ databases">
        <authorList>
            <person name="Nowell W R."/>
        </authorList>
    </citation>
    <scope>NUCLEOTIDE SEQUENCE</scope>
</reference>
<feature type="coiled-coil region" evidence="1">
    <location>
        <begin position="155"/>
        <end position="182"/>
    </location>
</feature>
<accession>A0A815SLK1</accession>
<dbReference type="Proteomes" id="UP000663829">
    <property type="component" value="Unassembled WGS sequence"/>
</dbReference>
<dbReference type="PANTHER" id="PTHR46579">
    <property type="entry name" value="F5/8 TYPE C DOMAIN-CONTAINING PROTEIN-RELATED"/>
    <property type="match status" value="1"/>
</dbReference>
<sequence>MEHFEVDQEYSYVPVNQDKATRGMLLTMGDQTHCIAKLQQALCAVRYVNDPSNEKIVYNLEGRKQLLSYRYYVGHVLCKFTYVLVTLGNEQAHLQVPSTESPILVDLSNGQLEKRDSDRTPEQTTKTKAKLNETQTLQLSGDDEETTVNDTASNYNQLLKRYMDLRDDYDKLKDGVEALRESTVARPPEKVLEYYQLVVSACELKPVSDQAIRVYSHVLGLTVSAVKSLISKNASATAKKLFNALYPDKDQVIKVSASSISEAVRGAIYGIVKSFHPLEMPTETHVNEYLNNVYRTSRYQKRKREATAIESEQQNTRVKIHRAQQLGVHLKESGGNIENGSDANRRLRLSIPYIRKSRRKQYKRNDETNSTLATVDQTKNILTEENDWINNDVMNDAQADVCDTGPSIEMNDIISEFVPNIDELVVNSLHQNRCLTESELATVLIMFKIKFNVSRECVVFILWLLRRCSVPNVPRSYHTLVNILRRTSNVPMRTTSCTFCEECQNISRSTDHCENNTCSQFTAYSVPQKLGFLEFEIERQIRYILERESNIQLKTKQNTNSLHVQDICDGKYYQRILNIEKDYPFITLSINVDGIAIDNSREVSIWVFTFVINEIERRHRFRLNNAIIGGVYPGDKKPNRLKMAGMIKCLSYQLKHLEKPSPYVLKCEQGEIRNISVFLILASCDKPAVSLVQNRPEPHAAFGCIHCEEEGITIRSNDKTNHCKRVFPPVSPFYPQPHLRSNEAYDKAIHSIENKAPNDLKTNKQIAVFARKLRGYLGYVHFRELKYFKIGVSFIFDSLHTLYQGCFNEKFSCVKHLRTLTNRLNSFTYPSTTYRYPRPLYKWPKYKANELRSLLLVGFVIFDGILDHTYYTHLLTLVIASHLCESRSTEEHYVGDITLLMNHFVYLFPKLYGTKYHVQNVHSTGHMDGTVDQFGPFQNCSTFGFESLLGIITATVMGTKNFGQELMNTITNIQLAERQLYETSFDSRTRNILSSLFSKYRMTFTQQIDSDSYRMIKKITNVDQARRIIAVTYFQAQDVDYFSSIIIRKIKFSIHCSKQCRKTNDGIVLLKLPQQFSSCTQVALIEEIIKVKNEIFLAVQL</sequence>
<dbReference type="PANTHER" id="PTHR46579:SF1">
    <property type="entry name" value="F5_8 TYPE C DOMAIN-CONTAINING PROTEIN"/>
    <property type="match status" value="1"/>
</dbReference>
<protein>
    <submittedName>
        <fullName evidence="2">Uncharacterized protein</fullName>
    </submittedName>
</protein>
<keyword evidence="4" id="KW-1185">Reference proteome</keyword>
<comment type="caution">
    <text evidence="2">The sequence shown here is derived from an EMBL/GenBank/DDBJ whole genome shotgun (WGS) entry which is preliminary data.</text>
</comment>
<gene>
    <name evidence="2" type="ORF">GPM918_LOCUS36347</name>
    <name evidence="3" type="ORF">SRO942_LOCUS37081</name>
</gene>
<proteinExistence type="predicted"/>
<dbReference type="EMBL" id="CAJNOQ010021872">
    <property type="protein sequence ID" value="CAF1493085.1"/>
    <property type="molecule type" value="Genomic_DNA"/>
</dbReference>
<evidence type="ECO:0000313" key="3">
    <source>
        <dbReference type="EMBL" id="CAF4355907.1"/>
    </source>
</evidence>
<dbReference type="AlphaFoldDB" id="A0A815SLK1"/>
<dbReference type="OrthoDB" id="10053513at2759"/>
<keyword evidence="1" id="KW-0175">Coiled coil</keyword>
<evidence type="ECO:0000313" key="2">
    <source>
        <dbReference type="EMBL" id="CAF1493085.1"/>
    </source>
</evidence>
<name>A0A815SLK1_9BILA</name>
<feature type="non-terminal residue" evidence="2">
    <location>
        <position position="1"/>
    </location>
</feature>